<name>A0ABT1JCV6_ACTCY</name>
<reference evidence="2 3" key="1">
    <citation type="submission" date="2013-07" db="EMBL/GenBank/DDBJ databases">
        <authorList>
            <consortium name="DOE Joint Genome Institute"/>
            <person name="Reeve W."/>
            <person name="Huntemann M."/>
            <person name="Han J."/>
            <person name="Chen A."/>
            <person name="Kyrpides N."/>
            <person name="Mavromatis K."/>
            <person name="Markowitz V."/>
            <person name="Palaniappan K."/>
            <person name="Ivanova N."/>
            <person name="Schaumberg A."/>
            <person name="Pati A."/>
            <person name="Liolios K."/>
            <person name="Nordberg H.P."/>
            <person name="Cantor M.N."/>
            <person name="Hua S.X."/>
            <person name="Woyke T."/>
        </authorList>
    </citation>
    <scope>NUCLEOTIDE SEQUENCE [LARGE SCALE GENOMIC DNA]</scope>
    <source>
        <strain evidence="2 3">DSM 43889</strain>
    </source>
</reference>
<dbReference type="InterPro" id="IPR013078">
    <property type="entry name" value="His_Pase_superF_clade-1"/>
</dbReference>
<reference evidence="2 3" key="2">
    <citation type="submission" date="2022-06" db="EMBL/GenBank/DDBJ databases">
        <title>Genomic Encyclopedia of Type Strains, Phase I: the one thousand microbial genomes (KMG-I) project.</title>
        <authorList>
            <person name="Kyrpides N."/>
        </authorList>
    </citation>
    <scope>NUCLEOTIDE SEQUENCE [LARGE SCALE GENOMIC DNA]</scope>
    <source>
        <strain evidence="2 3">DSM 43889</strain>
    </source>
</reference>
<protein>
    <submittedName>
        <fullName evidence="2">Phosphoglycerate mutase</fullName>
    </submittedName>
</protein>
<dbReference type="Gene3D" id="3.40.50.1240">
    <property type="entry name" value="Phosphoglycerate mutase-like"/>
    <property type="match status" value="1"/>
</dbReference>
<comment type="caution">
    <text evidence="2">The sequence shown here is derived from an EMBL/GenBank/DDBJ whole genome shotgun (WGS) entry which is preliminary data.</text>
</comment>
<gene>
    <name evidence="2" type="ORF">G443_000592</name>
</gene>
<dbReference type="InterPro" id="IPR050275">
    <property type="entry name" value="PGM_Phosphatase"/>
</dbReference>
<dbReference type="Proteomes" id="UP000791080">
    <property type="component" value="Unassembled WGS sequence"/>
</dbReference>
<organism evidence="2 3">
    <name type="scientific">Actinoalloteichus caeruleus DSM 43889</name>
    <dbReference type="NCBI Taxonomy" id="1120930"/>
    <lineage>
        <taxon>Bacteria</taxon>
        <taxon>Bacillati</taxon>
        <taxon>Actinomycetota</taxon>
        <taxon>Actinomycetes</taxon>
        <taxon>Pseudonocardiales</taxon>
        <taxon>Pseudonocardiaceae</taxon>
        <taxon>Actinoalloteichus</taxon>
        <taxon>Actinoalloteichus cyanogriseus</taxon>
    </lineage>
</organism>
<feature type="compositionally biased region" description="Basic and acidic residues" evidence="1">
    <location>
        <begin position="203"/>
        <end position="215"/>
    </location>
</feature>
<feature type="region of interest" description="Disordered" evidence="1">
    <location>
        <begin position="202"/>
        <end position="239"/>
    </location>
</feature>
<evidence type="ECO:0000256" key="1">
    <source>
        <dbReference type="SAM" id="MobiDB-lite"/>
    </source>
</evidence>
<sequence length="239" mass="25174">MPDGAGATVAVVDDDAPTELLLIRHARPQRAAADQGVTDPALTELGTRQAELMAEALAEHPISVIYSSPLRRAVDTARPLADRLRLPITTRDDLAEFDFGHDGAPTAAGAVEPRWRAWARRLATQRDDPDLAAFRLRVAAAMTAIAREHPSASVAVVCHTGVINAYVAAVRGTEDTFVHRLGHTSVSRVLVPRLGTPVVRTVNEADHLPPRRDHAGAGTGPPDQGAEDTGAAGAGANSP</sequence>
<dbReference type="EMBL" id="AUBJ02000001">
    <property type="protein sequence ID" value="MCP2330322.1"/>
    <property type="molecule type" value="Genomic_DNA"/>
</dbReference>
<dbReference type="CDD" id="cd07067">
    <property type="entry name" value="HP_PGM_like"/>
    <property type="match status" value="1"/>
</dbReference>
<dbReference type="SUPFAM" id="SSF53254">
    <property type="entry name" value="Phosphoglycerate mutase-like"/>
    <property type="match status" value="1"/>
</dbReference>
<dbReference type="Pfam" id="PF00300">
    <property type="entry name" value="His_Phos_1"/>
    <property type="match status" value="1"/>
</dbReference>
<dbReference type="PANTHER" id="PTHR48100">
    <property type="entry name" value="BROAD-SPECIFICITY PHOSPHATASE YOR283W-RELATED"/>
    <property type="match status" value="1"/>
</dbReference>
<proteinExistence type="predicted"/>
<keyword evidence="3" id="KW-1185">Reference proteome</keyword>
<feature type="compositionally biased region" description="Low complexity" evidence="1">
    <location>
        <begin position="230"/>
        <end position="239"/>
    </location>
</feature>
<dbReference type="PANTHER" id="PTHR48100:SF62">
    <property type="entry name" value="GLUCOSYL-3-PHOSPHOGLYCERATE PHOSPHATASE"/>
    <property type="match status" value="1"/>
</dbReference>
<dbReference type="InterPro" id="IPR029033">
    <property type="entry name" value="His_PPase_superfam"/>
</dbReference>
<dbReference type="SMART" id="SM00855">
    <property type="entry name" value="PGAM"/>
    <property type="match status" value="1"/>
</dbReference>
<accession>A0ABT1JCV6</accession>
<evidence type="ECO:0000313" key="2">
    <source>
        <dbReference type="EMBL" id="MCP2330322.1"/>
    </source>
</evidence>
<evidence type="ECO:0000313" key="3">
    <source>
        <dbReference type="Proteomes" id="UP000791080"/>
    </source>
</evidence>